<dbReference type="Proteomes" id="UP001212841">
    <property type="component" value="Unassembled WGS sequence"/>
</dbReference>
<evidence type="ECO:0000256" key="1">
    <source>
        <dbReference type="SAM" id="Coils"/>
    </source>
</evidence>
<dbReference type="Gene3D" id="1.10.287.1490">
    <property type="match status" value="1"/>
</dbReference>
<name>A0AAD5X8Y3_9FUNG</name>
<feature type="compositionally biased region" description="Basic and acidic residues" evidence="2">
    <location>
        <begin position="10"/>
        <end position="19"/>
    </location>
</feature>
<organism evidence="3 4">
    <name type="scientific">Rhizophlyctis rosea</name>
    <dbReference type="NCBI Taxonomy" id="64517"/>
    <lineage>
        <taxon>Eukaryota</taxon>
        <taxon>Fungi</taxon>
        <taxon>Fungi incertae sedis</taxon>
        <taxon>Chytridiomycota</taxon>
        <taxon>Chytridiomycota incertae sedis</taxon>
        <taxon>Chytridiomycetes</taxon>
        <taxon>Rhizophlyctidales</taxon>
        <taxon>Rhizophlyctidaceae</taxon>
        <taxon>Rhizophlyctis</taxon>
    </lineage>
</organism>
<feature type="compositionally biased region" description="Basic and acidic residues" evidence="2">
    <location>
        <begin position="51"/>
        <end position="70"/>
    </location>
</feature>
<keyword evidence="4" id="KW-1185">Reference proteome</keyword>
<feature type="region of interest" description="Disordered" evidence="2">
    <location>
        <begin position="772"/>
        <end position="791"/>
    </location>
</feature>
<feature type="coiled-coil region" evidence="1">
    <location>
        <begin position="274"/>
        <end position="306"/>
    </location>
</feature>
<evidence type="ECO:0000313" key="4">
    <source>
        <dbReference type="Proteomes" id="UP001212841"/>
    </source>
</evidence>
<evidence type="ECO:0000256" key="2">
    <source>
        <dbReference type="SAM" id="MobiDB-lite"/>
    </source>
</evidence>
<proteinExistence type="predicted"/>
<feature type="region of interest" description="Disordered" evidence="2">
    <location>
        <begin position="802"/>
        <end position="867"/>
    </location>
</feature>
<sequence>MSSNSSRAQRLRELDRERTLFNNSRDSTSRHAEGESSVCFAATEGGLRGKIRVDKDGKHSFRDDSLEELRPIPTPAWEKTATQERGRKGVESSLRSGKDKDRDRTVKRASSADGWQKLLQKEQRSRLKRKQYHGNDKTLLVLLEEERTKYMQLESDYNKLLADVQALQNSHTEELQSTERKIDSDRRSLEGFLAVKSDEIANLKKQLQSWQGRYSDESAAWARTNEKLEAQVTKLQRQLGELEGKGVEQDKTAQKLVRLHKELTESSALKDTELRKVKEALRETEAQLLKEKESKIQTEVQALQLDHFVTQRDDEIKTLKVSVQKKQAELDELPKLRGALTEIRKEMDSFAKRERKYMEELEQAGRRERKLVMELEDSAGNQKRSGGEVDRLNSRLASQAEDIEHLRNVEVKLRQELHEGQSRIEQLADEKGQVERQLRNLQNEYNEVQQENNDLRKLSTDFRNQLHNKELGSAELRAAVEGFTREKEILNTQRAELLSELQARQRDILDLQNRLDEANRQLSAASQQKTELKITTQQKLASVSDRIEELQGALQEAQGQLRTFRDMEGALRGALKQREDTLKAQIDRIAALQAQNSELQGRLAQDAHEREVGRQRKKEEILAMHDKINAAKSAMEADVTALKSQLQQKNAQLSTASDDITRVKLALTEQQAEKFRLEARLSELSAAESSHARQVATLQATLQRKDQESTLMMLKHQALVEQLRRLEDEVHAWRNTGAKDAEIGRLQANIAEMSRRLKTQVDVLLDGAGGYTAQGADRSRPLTPTPGALGTDSPFSPILLGSGLDRGGTPGLPASGTTYGAGRLPFQHDVPRSSSPISRSVSPLPRPSDLLAQYANQRAPPGSVSGL</sequence>
<feature type="coiled-coil region" evidence="1">
    <location>
        <begin position="143"/>
        <end position="245"/>
    </location>
</feature>
<keyword evidence="1" id="KW-0175">Coiled coil</keyword>
<dbReference type="AlphaFoldDB" id="A0AAD5X8Y3"/>
<feature type="compositionally biased region" description="Low complexity" evidence="2">
    <location>
        <begin position="832"/>
        <end position="843"/>
    </location>
</feature>
<feature type="compositionally biased region" description="Basic and acidic residues" evidence="2">
    <location>
        <begin position="81"/>
        <end position="106"/>
    </location>
</feature>
<protein>
    <submittedName>
        <fullName evidence="3">Uncharacterized protein</fullName>
    </submittedName>
</protein>
<reference evidence="3" key="1">
    <citation type="submission" date="2020-05" db="EMBL/GenBank/DDBJ databases">
        <title>Phylogenomic resolution of chytrid fungi.</title>
        <authorList>
            <person name="Stajich J.E."/>
            <person name="Amses K."/>
            <person name="Simmons R."/>
            <person name="Seto K."/>
            <person name="Myers J."/>
            <person name="Bonds A."/>
            <person name="Quandt C.A."/>
            <person name="Barry K."/>
            <person name="Liu P."/>
            <person name="Grigoriev I."/>
            <person name="Longcore J.E."/>
            <person name="James T.Y."/>
        </authorList>
    </citation>
    <scope>NUCLEOTIDE SEQUENCE</scope>
    <source>
        <strain evidence="3">JEL0318</strain>
    </source>
</reference>
<dbReference type="EMBL" id="JADGJD010000024">
    <property type="protein sequence ID" value="KAJ3056678.1"/>
    <property type="molecule type" value="Genomic_DNA"/>
</dbReference>
<gene>
    <name evidence="3" type="ORF">HK097_005079</name>
</gene>
<feature type="region of interest" description="Disordered" evidence="2">
    <location>
        <begin position="1"/>
        <end position="37"/>
    </location>
</feature>
<feature type="coiled-coil region" evidence="1">
    <location>
        <begin position="358"/>
        <end position="687"/>
    </location>
</feature>
<accession>A0AAD5X8Y3</accession>
<evidence type="ECO:0000313" key="3">
    <source>
        <dbReference type="EMBL" id="KAJ3056678.1"/>
    </source>
</evidence>
<comment type="caution">
    <text evidence="3">The sequence shown here is derived from an EMBL/GenBank/DDBJ whole genome shotgun (WGS) entry which is preliminary data.</text>
</comment>
<feature type="region of interest" description="Disordered" evidence="2">
    <location>
        <begin position="49"/>
        <end position="117"/>
    </location>
</feature>